<dbReference type="STRING" id="1123404.SAMN02745784_02917"/>
<evidence type="ECO:0000313" key="6">
    <source>
        <dbReference type="EMBL" id="SHF13422.1"/>
    </source>
</evidence>
<reference evidence="7" key="1">
    <citation type="submission" date="2016-11" db="EMBL/GenBank/DDBJ databases">
        <authorList>
            <person name="Varghese N."/>
            <person name="Submissions S."/>
        </authorList>
    </citation>
    <scope>NUCLEOTIDE SEQUENCE [LARGE SCALE GENOMIC DNA]</scope>
    <source>
        <strain evidence="7">DSM 18095</strain>
    </source>
</reference>
<keyword evidence="1" id="KW-1188">Viral release from host cell</keyword>
<evidence type="ECO:0000256" key="2">
    <source>
        <dbReference type="SAM" id="Coils"/>
    </source>
</evidence>
<dbReference type="InterPro" id="IPR010090">
    <property type="entry name" value="Phage_tape_meas"/>
</dbReference>
<feature type="coiled-coil region" evidence="2">
    <location>
        <begin position="70"/>
        <end position="132"/>
    </location>
</feature>
<keyword evidence="4" id="KW-0472">Membrane</keyword>
<keyword evidence="2" id="KW-0175">Coiled coil</keyword>
<sequence length="669" mass="72365">MRGGKVSFKNYKRSIILDFNYEEVRKGVPEANKQMALLNAEFRKQSEAARQSGDSIEKLQLKNETFANRVKIQTDKVESLRQELDRLTNSENINEKAIANKTIELKNAETQLMKYKRESEEVSRELKAQDNIFGRTGAAISDFTEKTKAAGVDLEKLAGTMQKVGAVMMGIGIAAVKMAGTVDQEMAKVATIADTTNISMEELRKGVMDTSNTFNIAAAEVAEGLYNINSSNIDTAHSLEVLKESALLTKTGFTDMGKATDILTTIINSYGVAIEDANLITDQLVITQKLGKLTVDELGSSFGKVAGLASTAQIPLEELLAAIATLTTRGIEASEAVTGLRGIMAAVIKPTAEAKEEAERLGLQFNLAALRAKGFSGFLEDVQRKTRGNDESMAKLFGRIEGINNMFILAGEEGAKLYAENVDEITNSAGTANEMLEKLQTPIERLESAFNTLKNTMIESGNGLAPLVNMLAVFLELVAKVPAKLMTIIAVLGMVTFIVGTTAKSVLGLSTLADGLGKIFGLTVNPTILKAVAIFMALAAAFAIILALIVAIKGNSKELENVADSASKITGSFQKQATDMQTQAVRNVQGSHKSGLGRVPHDRYRTELHENEEVLSANDPRNRNNPNFRGGQGNIYVTVQADDLQEMSDVVRLFEGLRQRQRAGAGRVD</sequence>
<keyword evidence="7" id="KW-1185">Reference proteome</keyword>
<dbReference type="PANTHER" id="PTHR37813:SF1">
    <property type="entry name" value="FELS-2 PROPHAGE PROTEIN"/>
    <property type="match status" value="1"/>
</dbReference>
<evidence type="ECO:0000256" key="3">
    <source>
        <dbReference type="SAM" id="MobiDB-lite"/>
    </source>
</evidence>
<dbReference type="EMBL" id="FQTY01000022">
    <property type="protein sequence ID" value="SHF13422.1"/>
    <property type="molecule type" value="Genomic_DNA"/>
</dbReference>
<feature type="transmembrane region" description="Helical" evidence="4">
    <location>
        <begin position="485"/>
        <end position="507"/>
    </location>
</feature>
<feature type="region of interest" description="Disordered" evidence="3">
    <location>
        <begin position="612"/>
        <end position="631"/>
    </location>
</feature>
<dbReference type="PANTHER" id="PTHR37813">
    <property type="entry name" value="FELS-2 PROPHAGE PROTEIN"/>
    <property type="match status" value="1"/>
</dbReference>
<dbReference type="Pfam" id="PF10145">
    <property type="entry name" value="PhageMin_Tail"/>
    <property type="match status" value="1"/>
</dbReference>
<keyword evidence="4" id="KW-1133">Transmembrane helix</keyword>
<dbReference type="NCBIfam" id="TIGR01760">
    <property type="entry name" value="tape_meas_TP901"/>
    <property type="match status" value="1"/>
</dbReference>
<evidence type="ECO:0000259" key="5">
    <source>
        <dbReference type="Pfam" id="PF10145"/>
    </source>
</evidence>
<evidence type="ECO:0000313" key="7">
    <source>
        <dbReference type="Proteomes" id="UP000184114"/>
    </source>
</evidence>
<proteinExistence type="predicted"/>
<protein>
    <submittedName>
        <fullName evidence="6">Phage tail tape measure protein, TP901 family, core region</fullName>
    </submittedName>
</protein>
<feature type="domain" description="Phage tail tape measure protein" evidence="5">
    <location>
        <begin position="206"/>
        <end position="398"/>
    </location>
</feature>
<feature type="transmembrane region" description="Helical" evidence="4">
    <location>
        <begin position="527"/>
        <end position="552"/>
    </location>
</feature>
<keyword evidence="4" id="KW-0812">Transmembrane</keyword>
<evidence type="ECO:0000256" key="1">
    <source>
        <dbReference type="ARBA" id="ARBA00022612"/>
    </source>
</evidence>
<name>A0A1M4Z6M0_9FIRM</name>
<accession>A0A1M4Z6M0</accession>
<dbReference type="Proteomes" id="UP000184114">
    <property type="component" value="Unassembled WGS sequence"/>
</dbReference>
<evidence type="ECO:0000256" key="4">
    <source>
        <dbReference type="SAM" id="Phobius"/>
    </source>
</evidence>
<dbReference type="AlphaFoldDB" id="A0A1M4Z6M0"/>
<gene>
    <name evidence="6" type="ORF">SAMN02745784_02917</name>
</gene>
<organism evidence="6 7">
    <name type="scientific">Tissierella praeacuta DSM 18095</name>
    <dbReference type="NCBI Taxonomy" id="1123404"/>
    <lineage>
        <taxon>Bacteria</taxon>
        <taxon>Bacillati</taxon>
        <taxon>Bacillota</taxon>
        <taxon>Tissierellia</taxon>
        <taxon>Tissierellales</taxon>
        <taxon>Tissierellaceae</taxon>
        <taxon>Tissierella</taxon>
    </lineage>
</organism>